<feature type="transmembrane region" description="Helical" evidence="8">
    <location>
        <begin position="126"/>
        <end position="150"/>
    </location>
</feature>
<evidence type="ECO:0000256" key="8">
    <source>
        <dbReference type="SAM" id="Phobius"/>
    </source>
</evidence>
<feature type="transmembrane region" description="Helical" evidence="8">
    <location>
        <begin position="307"/>
        <end position="325"/>
    </location>
</feature>
<dbReference type="AlphaFoldDB" id="A0A2W0HAG2"/>
<gene>
    <name evidence="9" type="ORF">CR205_13575</name>
</gene>
<dbReference type="InterPro" id="IPR000715">
    <property type="entry name" value="Glycosyl_transferase_4"/>
</dbReference>
<comment type="subcellular location">
    <subcellularLocation>
        <location evidence="1">Cell membrane</location>
        <topology evidence="1">Multi-pass membrane protein</topology>
    </subcellularLocation>
</comment>
<accession>A0A2W0HAG2</accession>
<feature type="transmembrane region" description="Helical" evidence="8">
    <location>
        <begin position="67"/>
        <end position="85"/>
    </location>
</feature>
<organism evidence="9 10">
    <name type="scientific">Alteribacter lacisalsi</name>
    <dbReference type="NCBI Taxonomy" id="2045244"/>
    <lineage>
        <taxon>Bacteria</taxon>
        <taxon>Bacillati</taxon>
        <taxon>Bacillota</taxon>
        <taxon>Bacilli</taxon>
        <taxon>Bacillales</taxon>
        <taxon>Bacillaceae</taxon>
        <taxon>Alteribacter</taxon>
    </lineage>
</organism>
<feature type="transmembrane region" description="Helical" evidence="8">
    <location>
        <begin position="181"/>
        <end position="200"/>
    </location>
</feature>
<dbReference type="OrthoDB" id="9783652at2"/>
<evidence type="ECO:0000256" key="7">
    <source>
        <dbReference type="PIRSR" id="PIRSR600715-1"/>
    </source>
</evidence>
<evidence type="ECO:0000256" key="4">
    <source>
        <dbReference type="ARBA" id="ARBA00022692"/>
    </source>
</evidence>
<evidence type="ECO:0000313" key="9">
    <source>
        <dbReference type="EMBL" id="PYZ97020.1"/>
    </source>
</evidence>
<feature type="transmembrane region" description="Helical" evidence="8">
    <location>
        <begin position="97"/>
        <end position="114"/>
    </location>
</feature>
<dbReference type="PANTHER" id="PTHR22926:SF3">
    <property type="entry name" value="UNDECAPRENYL-PHOSPHATE ALPHA-N-ACETYLGLUCOSAMINYL 1-PHOSPHATE TRANSFERASE"/>
    <property type="match status" value="1"/>
</dbReference>
<feature type="binding site" evidence="7">
    <location>
        <position position="208"/>
    </location>
    <ligand>
        <name>Mg(2+)</name>
        <dbReference type="ChEBI" id="CHEBI:18420"/>
    </ligand>
</feature>
<evidence type="ECO:0000256" key="5">
    <source>
        <dbReference type="ARBA" id="ARBA00022989"/>
    </source>
</evidence>
<evidence type="ECO:0000256" key="3">
    <source>
        <dbReference type="ARBA" id="ARBA00022679"/>
    </source>
</evidence>
<dbReference type="CDD" id="cd06853">
    <property type="entry name" value="GT_WecA_like"/>
    <property type="match status" value="1"/>
</dbReference>
<dbReference type="GO" id="GO:0044038">
    <property type="term" value="P:cell wall macromolecule biosynthetic process"/>
    <property type="evidence" value="ECO:0007669"/>
    <property type="project" value="TreeGrafter"/>
</dbReference>
<dbReference type="EMBL" id="PDOF01000002">
    <property type="protein sequence ID" value="PYZ97020.1"/>
    <property type="molecule type" value="Genomic_DNA"/>
</dbReference>
<keyword evidence="5 8" id="KW-1133">Transmembrane helix</keyword>
<keyword evidence="10" id="KW-1185">Reference proteome</keyword>
<keyword evidence="7" id="KW-0460">Magnesium</keyword>
<keyword evidence="2" id="KW-1003">Cell membrane</keyword>
<feature type="transmembrane region" description="Helical" evidence="8">
    <location>
        <begin position="231"/>
        <end position="253"/>
    </location>
</feature>
<protein>
    <submittedName>
        <fullName evidence="9">Undecaprenyl-phosphate alpha-N-acetylglucosaminyl 1-phosphate transferase</fullName>
    </submittedName>
</protein>
<dbReference type="GO" id="GO:0071555">
    <property type="term" value="P:cell wall organization"/>
    <property type="evidence" value="ECO:0007669"/>
    <property type="project" value="TreeGrafter"/>
</dbReference>
<evidence type="ECO:0000313" key="10">
    <source>
        <dbReference type="Proteomes" id="UP000248066"/>
    </source>
</evidence>
<name>A0A2W0HAG2_9BACI</name>
<dbReference type="Pfam" id="PF00953">
    <property type="entry name" value="Glycos_transf_4"/>
    <property type="match status" value="1"/>
</dbReference>
<feature type="transmembrane region" description="Helical" evidence="8">
    <location>
        <begin position="156"/>
        <end position="174"/>
    </location>
</feature>
<comment type="cofactor">
    <cofactor evidence="7">
        <name>Mg(2+)</name>
        <dbReference type="ChEBI" id="CHEBI:18420"/>
    </cofactor>
</comment>
<evidence type="ECO:0000256" key="2">
    <source>
        <dbReference type="ARBA" id="ARBA00022475"/>
    </source>
</evidence>
<dbReference type="PROSITE" id="PS01348">
    <property type="entry name" value="MRAY_2"/>
    <property type="match status" value="1"/>
</dbReference>
<keyword evidence="4 8" id="KW-0812">Transmembrane</keyword>
<feature type="transmembrane region" description="Helical" evidence="8">
    <location>
        <begin position="40"/>
        <end position="60"/>
    </location>
</feature>
<feature type="transmembrane region" description="Helical" evidence="8">
    <location>
        <begin position="284"/>
        <end position="301"/>
    </location>
</feature>
<dbReference type="GO" id="GO:0016780">
    <property type="term" value="F:phosphotransferase activity, for other substituted phosphate groups"/>
    <property type="evidence" value="ECO:0007669"/>
    <property type="project" value="InterPro"/>
</dbReference>
<reference evidence="9 10" key="1">
    <citation type="submission" date="2017-10" db="EMBL/GenBank/DDBJ databases">
        <title>Bacillus sp. nov., a halophilic bacterium isolated from a Yangshapao Lake.</title>
        <authorList>
            <person name="Wang H."/>
        </authorList>
    </citation>
    <scope>NUCLEOTIDE SEQUENCE [LARGE SCALE GENOMIC DNA]</scope>
    <source>
        <strain evidence="9 10">YSP-3</strain>
    </source>
</reference>
<keyword evidence="6 8" id="KW-0472">Membrane</keyword>
<dbReference type="GO" id="GO:0005886">
    <property type="term" value="C:plasma membrane"/>
    <property type="evidence" value="ECO:0007669"/>
    <property type="project" value="UniProtKB-SubCell"/>
</dbReference>
<feature type="binding site" evidence="7">
    <location>
        <position position="148"/>
    </location>
    <ligand>
        <name>Mg(2+)</name>
        <dbReference type="ChEBI" id="CHEBI:18420"/>
    </ligand>
</feature>
<keyword evidence="3 9" id="KW-0808">Transferase</keyword>
<comment type="caution">
    <text evidence="9">The sequence shown here is derived from an EMBL/GenBank/DDBJ whole genome shotgun (WGS) entry which is preliminary data.</text>
</comment>
<proteinExistence type="predicted"/>
<dbReference type="PANTHER" id="PTHR22926">
    <property type="entry name" value="PHOSPHO-N-ACETYLMURAMOYL-PENTAPEPTIDE-TRANSFERASE"/>
    <property type="match status" value="1"/>
</dbReference>
<keyword evidence="7" id="KW-0479">Metal-binding</keyword>
<dbReference type="Proteomes" id="UP000248066">
    <property type="component" value="Unassembled WGS sequence"/>
</dbReference>
<dbReference type="InterPro" id="IPR018480">
    <property type="entry name" value="PNAcMuramoyl-5peptid_Trfase_CS"/>
</dbReference>
<evidence type="ECO:0000256" key="6">
    <source>
        <dbReference type="ARBA" id="ARBA00023136"/>
    </source>
</evidence>
<dbReference type="GO" id="GO:0046872">
    <property type="term" value="F:metal ion binding"/>
    <property type="evidence" value="ECO:0007669"/>
    <property type="project" value="UniProtKB-KW"/>
</dbReference>
<dbReference type="GO" id="GO:0009103">
    <property type="term" value="P:lipopolysaccharide biosynthetic process"/>
    <property type="evidence" value="ECO:0007669"/>
    <property type="project" value="TreeGrafter"/>
</dbReference>
<evidence type="ECO:0000256" key="1">
    <source>
        <dbReference type="ARBA" id="ARBA00004651"/>
    </source>
</evidence>
<sequence length="353" mass="38542">MLAALLLSVLFTPIIKRVAPLVGAVDRPNQRKVHKRAMPRLGGVAIYLSFAISYIGFVQFTDIVATNIGYALLLGGGIIVLTGIIDDIVDLGAKVKVAGQIAAALVTVYFGLRIEDIAVPFTEYTIHFHYLAIPITIFWILAITNAVNLIDGLDGLAAGVSAIAATALLIVSISMGHWMTAFMLVLFIGAVLGFLLFNFYPASIFMGDSGSLFLGYVLASVSLLELKSATMVAFVIPILILAVPISDTVYAMVRRRMNKQSIAEADKNHVHHCLIKFGMTHRNAVLLIYGISAAFALLGILATQVTLWMSILFFIIYLISFGIFAEKIGMVSKEYQPFQQMAQLCKRWFTRTS</sequence>